<dbReference type="RefSeq" id="WP_090019067.1">
    <property type="nucleotide sequence ID" value="NZ_FNCE01000002.1"/>
</dbReference>
<dbReference type="GO" id="GO:0016301">
    <property type="term" value="F:kinase activity"/>
    <property type="evidence" value="ECO:0007669"/>
    <property type="project" value="UniProtKB-KW"/>
</dbReference>
<evidence type="ECO:0000256" key="3">
    <source>
        <dbReference type="ARBA" id="ARBA00022741"/>
    </source>
</evidence>
<dbReference type="EMBL" id="FNCE01000002">
    <property type="protein sequence ID" value="SDF82291.1"/>
    <property type="molecule type" value="Genomic_DNA"/>
</dbReference>
<evidence type="ECO:0000259" key="6">
    <source>
        <dbReference type="Pfam" id="PF00294"/>
    </source>
</evidence>
<evidence type="ECO:0000313" key="8">
    <source>
        <dbReference type="Proteomes" id="UP000199415"/>
    </source>
</evidence>
<feature type="domain" description="Carbohydrate kinase PfkB" evidence="6">
    <location>
        <begin position="2"/>
        <end position="302"/>
    </location>
</feature>
<dbReference type="Proteomes" id="UP000199415">
    <property type="component" value="Unassembled WGS sequence"/>
</dbReference>
<keyword evidence="4 7" id="KW-0418">Kinase</keyword>
<evidence type="ECO:0000256" key="4">
    <source>
        <dbReference type="ARBA" id="ARBA00022777"/>
    </source>
</evidence>
<dbReference type="AlphaFoldDB" id="A0A1G7P7T8"/>
<sequence length="314" mass="32420">MILVCGEALFDVFRAATRRDGLTLDARPGGSPLNVAVGLARLGQPAGLWSGVSRDWLGEHLVGTLAAAGVDTTWLHRLPRPQTMSYISLDDAGDPAFAIYGEGAADRALSPADVPEDLRGVEAVHTGSFAAVVEPVASAQAALLARVPEETVVSFDPNVRLAVEPETARWRQRADAVAGRADIIKASEADLAHLYPDTPADEIAAAWRASGAALVVVTHGERGATAWGPDGRVDAAPAATTVADTVGAGDAFQAALLAGLAETGRLDRDGLRRLTAGEVSALLAFAGAAAAHSVARRGAAMPQRHELPAMERGA</sequence>
<dbReference type="PANTHER" id="PTHR43085">
    <property type="entry name" value="HEXOKINASE FAMILY MEMBER"/>
    <property type="match status" value="1"/>
</dbReference>
<proteinExistence type="inferred from homology"/>
<dbReference type="InterPro" id="IPR050306">
    <property type="entry name" value="PfkB_Carbo_kinase"/>
</dbReference>
<evidence type="ECO:0000313" key="7">
    <source>
        <dbReference type="EMBL" id="SDF82291.1"/>
    </source>
</evidence>
<reference evidence="7 8" key="1">
    <citation type="submission" date="2016-10" db="EMBL/GenBank/DDBJ databases">
        <authorList>
            <person name="de Groot N.N."/>
        </authorList>
    </citation>
    <scope>NUCLEOTIDE SEQUENCE [LARGE SCALE GENOMIC DNA]</scope>
    <source>
        <strain evidence="7 8">DSM 25584</strain>
    </source>
</reference>
<dbReference type="InterPro" id="IPR002173">
    <property type="entry name" value="Carboh/pur_kinase_PfkB_CS"/>
</dbReference>
<keyword evidence="3" id="KW-0547">Nucleotide-binding</keyword>
<dbReference type="OrthoDB" id="9795789at2"/>
<keyword evidence="8" id="KW-1185">Reference proteome</keyword>
<name>A0A1G7P7T8_9PROT</name>
<accession>A0A1G7P7T8</accession>
<evidence type="ECO:0000256" key="2">
    <source>
        <dbReference type="ARBA" id="ARBA00022679"/>
    </source>
</evidence>
<organism evidence="7 8">
    <name type="scientific">Limimonas halophila</name>
    <dbReference type="NCBI Taxonomy" id="1082479"/>
    <lineage>
        <taxon>Bacteria</taxon>
        <taxon>Pseudomonadati</taxon>
        <taxon>Pseudomonadota</taxon>
        <taxon>Alphaproteobacteria</taxon>
        <taxon>Rhodospirillales</taxon>
        <taxon>Rhodovibrionaceae</taxon>
        <taxon>Limimonas</taxon>
    </lineage>
</organism>
<dbReference type="Gene3D" id="3.40.1190.20">
    <property type="match status" value="1"/>
</dbReference>
<keyword evidence="5" id="KW-0067">ATP-binding</keyword>
<dbReference type="CDD" id="cd01167">
    <property type="entry name" value="bac_FRK"/>
    <property type="match status" value="1"/>
</dbReference>
<keyword evidence="2" id="KW-0808">Transferase</keyword>
<dbReference type="Pfam" id="PF00294">
    <property type="entry name" value="PfkB"/>
    <property type="match status" value="1"/>
</dbReference>
<dbReference type="PROSITE" id="PS00584">
    <property type="entry name" value="PFKB_KINASES_2"/>
    <property type="match status" value="1"/>
</dbReference>
<dbReference type="PANTHER" id="PTHR43085:SF1">
    <property type="entry name" value="PSEUDOURIDINE KINASE-RELATED"/>
    <property type="match status" value="1"/>
</dbReference>
<dbReference type="GO" id="GO:0005524">
    <property type="term" value="F:ATP binding"/>
    <property type="evidence" value="ECO:0007669"/>
    <property type="project" value="UniProtKB-KW"/>
</dbReference>
<dbReference type="InterPro" id="IPR029056">
    <property type="entry name" value="Ribokinase-like"/>
</dbReference>
<gene>
    <name evidence="7" type="ORF">SAMN05216241_102465</name>
</gene>
<dbReference type="STRING" id="1082479.SAMN05216241_102465"/>
<protein>
    <submittedName>
        <fullName evidence="7">Fructokinase</fullName>
    </submittedName>
</protein>
<comment type="similarity">
    <text evidence="1">Belongs to the carbohydrate kinase PfkB family.</text>
</comment>
<evidence type="ECO:0000256" key="5">
    <source>
        <dbReference type="ARBA" id="ARBA00022840"/>
    </source>
</evidence>
<evidence type="ECO:0000256" key="1">
    <source>
        <dbReference type="ARBA" id="ARBA00010688"/>
    </source>
</evidence>
<dbReference type="InterPro" id="IPR011611">
    <property type="entry name" value="PfkB_dom"/>
</dbReference>
<dbReference type="SUPFAM" id="SSF53613">
    <property type="entry name" value="Ribokinase-like"/>
    <property type="match status" value="1"/>
</dbReference>